<evidence type="ECO:0000256" key="11">
    <source>
        <dbReference type="ARBA" id="ARBA00022984"/>
    </source>
</evidence>
<keyword evidence="13 16" id="KW-0131">Cell cycle</keyword>
<proteinExistence type="inferred from homology"/>
<comment type="caution">
    <text evidence="18">The sequence shown here is derived from an EMBL/GenBank/DDBJ whole genome shotgun (WGS) entry which is preliminary data.</text>
</comment>
<evidence type="ECO:0000256" key="2">
    <source>
        <dbReference type="ARBA" id="ARBA00003921"/>
    </source>
</evidence>
<keyword evidence="6 16" id="KW-0132">Cell division</keyword>
<evidence type="ECO:0000256" key="3">
    <source>
        <dbReference type="ARBA" id="ARBA00004496"/>
    </source>
</evidence>
<organism evidence="18 19">
    <name type="scientific">Candidatus Wildermuthbacteria bacterium RIFCSPLOWO2_01_FULL_48_16</name>
    <dbReference type="NCBI Taxonomy" id="1802461"/>
    <lineage>
        <taxon>Bacteria</taxon>
        <taxon>Candidatus Wildermuthiibacteriota</taxon>
    </lineage>
</organism>
<gene>
    <name evidence="16" type="primary">murB</name>
    <name evidence="18" type="ORF">A3B24_00285</name>
</gene>
<dbReference type="InterPro" id="IPR036318">
    <property type="entry name" value="FAD-bd_PCMH-like_sf"/>
</dbReference>
<feature type="active site" description="Proton donor" evidence="16">
    <location>
        <position position="210"/>
    </location>
</feature>
<comment type="cofactor">
    <cofactor evidence="1 16">
        <name>FAD</name>
        <dbReference type="ChEBI" id="CHEBI:57692"/>
    </cofactor>
</comment>
<evidence type="ECO:0000256" key="8">
    <source>
        <dbReference type="ARBA" id="ARBA00022827"/>
    </source>
</evidence>
<dbReference type="GO" id="GO:0009252">
    <property type="term" value="P:peptidoglycan biosynthetic process"/>
    <property type="evidence" value="ECO:0007669"/>
    <property type="project" value="UniProtKB-UniRule"/>
</dbReference>
<evidence type="ECO:0000313" key="18">
    <source>
        <dbReference type="EMBL" id="OHA73613.1"/>
    </source>
</evidence>
<comment type="function">
    <text evidence="2 16">Cell wall formation.</text>
</comment>
<dbReference type="InterPro" id="IPR016166">
    <property type="entry name" value="FAD-bd_PCMH"/>
</dbReference>
<dbReference type="AlphaFoldDB" id="A0A1G2RL78"/>
<comment type="pathway">
    <text evidence="4 16">Cell wall biogenesis; peptidoglycan biosynthesis.</text>
</comment>
<dbReference type="PANTHER" id="PTHR21071:SF4">
    <property type="entry name" value="UDP-N-ACETYLENOLPYRUVOYLGLUCOSAMINE REDUCTASE"/>
    <property type="match status" value="1"/>
</dbReference>
<keyword evidence="5 16" id="KW-0963">Cytoplasm</keyword>
<dbReference type="GO" id="GO:0008762">
    <property type="term" value="F:UDP-N-acetylmuramate dehydrogenase activity"/>
    <property type="evidence" value="ECO:0007669"/>
    <property type="project" value="UniProtKB-UniRule"/>
</dbReference>
<dbReference type="GO" id="GO:0071555">
    <property type="term" value="P:cell wall organization"/>
    <property type="evidence" value="ECO:0007669"/>
    <property type="project" value="UniProtKB-KW"/>
</dbReference>
<evidence type="ECO:0000313" key="19">
    <source>
        <dbReference type="Proteomes" id="UP000176917"/>
    </source>
</evidence>
<dbReference type="GO" id="GO:0051301">
    <property type="term" value="P:cell division"/>
    <property type="evidence" value="ECO:0007669"/>
    <property type="project" value="UniProtKB-KW"/>
</dbReference>
<dbReference type="SUPFAM" id="SSF56176">
    <property type="entry name" value="FAD-binding/transporter-associated domain-like"/>
    <property type="match status" value="1"/>
</dbReference>
<dbReference type="GO" id="GO:0008360">
    <property type="term" value="P:regulation of cell shape"/>
    <property type="evidence" value="ECO:0007669"/>
    <property type="project" value="UniProtKB-KW"/>
</dbReference>
<feature type="active site" evidence="16">
    <location>
        <position position="160"/>
    </location>
</feature>
<comment type="subcellular location">
    <subcellularLocation>
        <location evidence="3 16">Cytoplasm</location>
    </subcellularLocation>
</comment>
<dbReference type="Pfam" id="PF02873">
    <property type="entry name" value="MurB_C"/>
    <property type="match status" value="1"/>
</dbReference>
<dbReference type="InterPro" id="IPR016167">
    <property type="entry name" value="FAD-bd_PCMH_sub1"/>
</dbReference>
<dbReference type="SUPFAM" id="SSF56194">
    <property type="entry name" value="Uridine diphospho-N-Acetylenolpyruvylglucosamine reductase, MurB, C-terminal domain"/>
    <property type="match status" value="1"/>
</dbReference>
<evidence type="ECO:0000256" key="4">
    <source>
        <dbReference type="ARBA" id="ARBA00004752"/>
    </source>
</evidence>
<dbReference type="UniPathway" id="UPA00219"/>
<dbReference type="InterPro" id="IPR016169">
    <property type="entry name" value="FAD-bd_PCMH_sub2"/>
</dbReference>
<feature type="active site" evidence="16">
    <location>
        <position position="302"/>
    </location>
</feature>
<sequence>MMKFKKNVLLAPYTTFKIGGKARHFFVAKTAEDVEKALFQAREKNIPFFVLGGGSNLLVSDKGFKGLVLKIENRKLKIGNPVVYAAAGVNLPRLVRETTKRGLGGLEWAGGLPGTVGGAVRGNAGAFGGETKDSILFVDCLDEKGKRRKLSRGKCQFSYRSSIFKKKNWIVLGASFKMKQGNAKEFMNIAKDHINYRKQRNPLEFPNAGSIFKNCDLKEVPKKLHEFVKPAVKTDPFPVVPTAFLISEAGLKHFCIGKAEVSEKHPNFLINRGGASAKDVQQLIKKIKNTIKKKFSITLEEEVQFVK</sequence>
<evidence type="ECO:0000256" key="1">
    <source>
        <dbReference type="ARBA" id="ARBA00001974"/>
    </source>
</evidence>
<dbReference type="Gene3D" id="3.30.43.10">
    <property type="entry name" value="Uridine Diphospho-n-acetylenolpyruvylglucosamine Reductase, domain 2"/>
    <property type="match status" value="1"/>
</dbReference>
<dbReference type="InterPro" id="IPR006094">
    <property type="entry name" value="Oxid_FAD_bind_N"/>
</dbReference>
<keyword evidence="11 16" id="KW-0573">Peptidoglycan synthesis</keyword>
<dbReference type="GO" id="GO:0071949">
    <property type="term" value="F:FAD binding"/>
    <property type="evidence" value="ECO:0007669"/>
    <property type="project" value="InterPro"/>
</dbReference>
<evidence type="ECO:0000256" key="16">
    <source>
        <dbReference type="HAMAP-Rule" id="MF_00037"/>
    </source>
</evidence>
<keyword evidence="12 16" id="KW-0560">Oxidoreductase</keyword>
<dbReference type="NCBIfam" id="TIGR00179">
    <property type="entry name" value="murB"/>
    <property type="match status" value="1"/>
</dbReference>
<accession>A0A1G2RL78</accession>
<dbReference type="HAMAP" id="MF_00037">
    <property type="entry name" value="MurB"/>
    <property type="match status" value="1"/>
</dbReference>
<evidence type="ECO:0000256" key="5">
    <source>
        <dbReference type="ARBA" id="ARBA00022490"/>
    </source>
</evidence>
<dbReference type="PROSITE" id="PS51387">
    <property type="entry name" value="FAD_PCMH"/>
    <property type="match status" value="1"/>
</dbReference>
<dbReference type="PANTHER" id="PTHR21071">
    <property type="entry name" value="UDP-N-ACETYLENOLPYRUVOYLGLUCOSAMINE REDUCTASE"/>
    <property type="match status" value="1"/>
</dbReference>
<evidence type="ECO:0000256" key="12">
    <source>
        <dbReference type="ARBA" id="ARBA00023002"/>
    </source>
</evidence>
<evidence type="ECO:0000256" key="15">
    <source>
        <dbReference type="ARBA" id="ARBA00048914"/>
    </source>
</evidence>
<keyword evidence="14 16" id="KW-0961">Cell wall biogenesis/degradation</keyword>
<name>A0A1G2RL78_9BACT</name>
<comment type="catalytic activity">
    <reaction evidence="15 16">
        <text>UDP-N-acetyl-alpha-D-muramate + NADP(+) = UDP-N-acetyl-3-O-(1-carboxyvinyl)-alpha-D-glucosamine + NADPH + H(+)</text>
        <dbReference type="Rhea" id="RHEA:12248"/>
        <dbReference type="ChEBI" id="CHEBI:15378"/>
        <dbReference type="ChEBI" id="CHEBI:57783"/>
        <dbReference type="ChEBI" id="CHEBI:58349"/>
        <dbReference type="ChEBI" id="CHEBI:68483"/>
        <dbReference type="ChEBI" id="CHEBI:70757"/>
        <dbReference type="EC" id="1.3.1.98"/>
    </reaction>
</comment>
<evidence type="ECO:0000259" key="17">
    <source>
        <dbReference type="PROSITE" id="PS51387"/>
    </source>
</evidence>
<keyword evidence="9 16" id="KW-0521">NADP</keyword>
<keyword evidence="10 16" id="KW-0133">Cell shape</keyword>
<comment type="similarity">
    <text evidence="16">Belongs to the MurB family.</text>
</comment>
<dbReference type="Pfam" id="PF01565">
    <property type="entry name" value="FAD_binding_4"/>
    <property type="match status" value="1"/>
</dbReference>
<dbReference type="EMBL" id="MHUG01000010">
    <property type="protein sequence ID" value="OHA73613.1"/>
    <property type="molecule type" value="Genomic_DNA"/>
</dbReference>
<dbReference type="STRING" id="1802461.A3B24_00285"/>
<dbReference type="InterPro" id="IPR036635">
    <property type="entry name" value="MurB_C_sf"/>
</dbReference>
<dbReference type="NCBIfam" id="NF010480">
    <property type="entry name" value="PRK13905.1"/>
    <property type="match status" value="1"/>
</dbReference>
<dbReference type="InterPro" id="IPR011601">
    <property type="entry name" value="MurB_C"/>
</dbReference>
<evidence type="ECO:0000256" key="13">
    <source>
        <dbReference type="ARBA" id="ARBA00023306"/>
    </source>
</evidence>
<evidence type="ECO:0000256" key="7">
    <source>
        <dbReference type="ARBA" id="ARBA00022630"/>
    </source>
</evidence>
<protein>
    <recommendedName>
        <fullName evidence="16">UDP-N-acetylenolpyruvoylglucosamine reductase</fullName>
        <ecNumber evidence="16">1.3.1.98</ecNumber>
    </recommendedName>
    <alternativeName>
        <fullName evidence="16">UDP-N-acetylmuramate dehydrogenase</fullName>
    </alternativeName>
</protein>
<feature type="domain" description="FAD-binding PCMH-type" evidence="17">
    <location>
        <begin position="18"/>
        <end position="181"/>
    </location>
</feature>
<evidence type="ECO:0000256" key="9">
    <source>
        <dbReference type="ARBA" id="ARBA00022857"/>
    </source>
</evidence>
<evidence type="ECO:0000256" key="6">
    <source>
        <dbReference type="ARBA" id="ARBA00022618"/>
    </source>
</evidence>
<evidence type="ECO:0000256" key="10">
    <source>
        <dbReference type="ARBA" id="ARBA00022960"/>
    </source>
</evidence>
<dbReference type="GO" id="GO:0005829">
    <property type="term" value="C:cytosol"/>
    <property type="evidence" value="ECO:0007669"/>
    <property type="project" value="TreeGrafter"/>
</dbReference>
<reference evidence="18 19" key="1">
    <citation type="journal article" date="2016" name="Nat. Commun.">
        <title>Thousands of microbial genomes shed light on interconnected biogeochemical processes in an aquifer system.</title>
        <authorList>
            <person name="Anantharaman K."/>
            <person name="Brown C.T."/>
            <person name="Hug L.A."/>
            <person name="Sharon I."/>
            <person name="Castelle C.J."/>
            <person name="Probst A.J."/>
            <person name="Thomas B.C."/>
            <person name="Singh A."/>
            <person name="Wilkins M.J."/>
            <person name="Karaoz U."/>
            <person name="Brodie E.L."/>
            <person name="Williams K.H."/>
            <person name="Hubbard S.S."/>
            <person name="Banfield J.F."/>
        </authorList>
    </citation>
    <scope>NUCLEOTIDE SEQUENCE [LARGE SCALE GENOMIC DNA]</scope>
</reference>
<keyword evidence="8 16" id="KW-0274">FAD</keyword>
<dbReference type="EC" id="1.3.1.98" evidence="16"/>
<dbReference type="InterPro" id="IPR003170">
    <property type="entry name" value="MurB"/>
</dbReference>
<evidence type="ECO:0000256" key="14">
    <source>
        <dbReference type="ARBA" id="ARBA00023316"/>
    </source>
</evidence>
<dbReference type="Gene3D" id="3.30.465.10">
    <property type="match status" value="1"/>
</dbReference>
<dbReference type="Proteomes" id="UP000176917">
    <property type="component" value="Unassembled WGS sequence"/>
</dbReference>
<dbReference type="Gene3D" id="3.90.78.10">
    <property type="entry name" value="UDP-N-acetylenolpyruvoylglucosamine reductase, C-terminal domain"/>
    <property type="match status" value="1"/>
</dbReference>
<keyword evidence="7 16" id="KW-0285">Flavoprotein</keyword>